<dbReference type="SUPFAM" id="SSF46579">
    <property type="entry name" value="Prefoldin"/>
    <property type="match status" value="1"/>
</dbReference>
<organism evidence="6 7">
    <name type="scientific">Morus notabilis</name>
    <dbReference type="NCBI Taxonomy" id="981085"/>
    <lineage>
        <taxon>Eukaryota</taxon>
        <taxon>Viridiplantae</taxon>
        <taxon>Streptophyta</taxon>
        <taxon>Embryophyta</taxon>
        <taxon>Tracheophyta</taxon>
        <taxon>Spermatophyta</taxon>
        <taxon>Magnoliopsida</taxon>
        <taxon>eudicotyledons</taxon>
        <taxon>Gunneridae</taxon>
        <taxon>Pentapetalae</taxon>
        <taxon>rosids</taxon>
        <taxon>fabids</taxon>
        <taxon>Rosales</taxon>
        <taxon>Moraceae</taxon>
        <taxon>Moreae</taxon>
        <taxon>Morus</taxon>
    </lineage>
</organism>
<comment type="subcellular location">
    <subcellularLocation>
        <location evidence="1">Nucleus</location>
    </subcellularLocation>
</comment>
<feature type="compositionally biased region" description="Acidic residues" evidence="5">
    <location>
        <begin position="203"/>
        <end position="220"/>
    </location>
</feature>
<dbReference type="GO" id="GO:0000122">
    <property type="term" value="P:negative regulation of transcription by RNA polymerase II"/>
    <property type="evidence" value="ECO:0007669"/>
    <property type="project" value="TreeGrafter"/>
</dbReference>
<evidence type="ECO:0000256" key="5">
    <source>
        <dbReference type="SAM" id="MobiDB-lite"/>
    </source>
</evidence>
<gene>
    <name evidence="6" type="ORF">L484_010330</name>
</gene>
<evidence type="ECO:0000256" key="4">
    <source>
        <dbReference type="SAM" id="Coils"/>
    </source>
</evidence>
<comment type="similarity">
    <text evidence="3">Belongs to the RNA polymerase II subunit 5-mediating protein family.</text>
</comment>
<dbReference type="InterPro" id="IPR004127">
    <property type="entry name" value="Prefoldin_subunit_alpha"/>
</dbReference>
<dbReference type="GO" id="GO:0006457">
    <property type="term" value="P:protein folding"/>
    <property type="evidence" value="ECO:0007669"/>
    <property type="project" value="UniProtKB-ARBA"/>
</dbReference>
<reference evidence="7" key="1">
    <citation type="submission" date="2013-01" db="EMBL/GenBank/DDBJ databases">
        <title>Draft Genome Sequence of a Mulberry Tree, Morus notabilis C.K. Schneid.</title>
        <authorList>
            <person name="He N."/>
            <person name="Zhao S."/>
        </authorList>
    </citation>
    <scope>NUCLEOTIDE SEQUENCE</scope>
</reference>
<dbReference type="eggNOG" id="KOG3130">
    <property type="taxonomic scope" value="Eukaryota"/>
</dbReference>
<protein>
    <submittedName>
        <fullName evidence="6">RNA polymerase II subunit 5-mediating-like protein</fullName>
    </submittedName>
</protein>
<dbReference type="Pfam" id="PF02996">
    <property type="entry name" value="Prefoldin"/>
    <property type="match status" value="1"/>
</dbReference>
<feature type="compositionally biased region" description="Basic and acidic residues" evidence="5">
    <location>
        <begin position="239"/>
        <end position="255"/>
    </location>
</feature>
<feature type="coiled-coil region" evidence="4">
    <location>
        <begin position="107"/>
        <end position="134"/>
    </location>
</feature>
<dbReference type="CDD" id="cd23159">
    <property type="entry name" value="Prefoldin_URI1"/>
    <property type="match status" value="1"/>
</dbReference>
<dbReference type="InterPro" id="IPR009053">
    <property type="entry name" value="Prefoldin"/>
</dbReference>
<sequence length="414" mass="46093">MEGKQGVKGTVTALSSLYPTEEAQKAAKRVQDTIAEKQQELERLHGFISDNTNLINLVQRLPDNLHHDIMVPFGKAAFFPGRLVHTNEFLVLLGEGYYAETTSKKAAEILKRRGKALETQVDSLNAMMQDLKAEASFFHTTAFEAAEGIVEIREDYEDETSVKSESEPGLLKQVSSSFSEADNKRVAVEDKEFARIMSRMDELEKEELEADGNDESDEDEPSKADMDSIAEKLSNQEIRNAERPESRKPLEQAKNKNVATEEIRNAQHHAHQDIADQLNCTGLTVQSIPKGGISNDYTLASDVKKPAEKTVMPPKAENKVRAFTSPQSEVPLETPKPNFDSKLAFTGSIVEHADNIETSSRKQTPSQLALQKVEGEMRRIQRAAANTTQDTDLPWSIKAGLKFQLKVLKKLVEG</sequence>
<dbReference type="PANTHER" id="PTHR15111">
    <property type="entry name" value="RNA POLYMERASE II SUBUNIT 5-MEDIATING PROTEIN NNX3"/>
    <property type="match status" value="1"/>
</dbReference>
<keyword evidence="2" id="KW-0539">Nucleus</keyword>
<accession>W9QYL8</accession>
<evidence type="ECO:0000256" key="1">
    <source>
        <dbReference type="ARBA" id="ARBA00004123"/>
    </source>
</evidence>
<dbReference type="Proteomes" id="UP000030645">
    <property type="component" value="Unassembled WGS sequence"/>
</dbReference>
<proteinExistence type="inferred from homology"/>
<keyword evidence="4" id="KW-0175">Coiled coil</keyword>
<dbReference type="NCBIfam" id="TIGR00293">
    <property type="entry name" value="prefoldin subunit alpha"/>
    <property type="match status" value="1"/>
</dbReference>
<dbReference type="EMBL" id="KE343877">
    <property type="protein sequence ID" value="EXB44639.1"/>
    <property type="molecule type" value="Genomic_DNA"/>
</dbReference>
<feature type="region of interest" description="Disordered" evidence="5">
    <location>
        <begin position="157"/>
        <end position="176"/>
    </location>
</feature>
<evidence type="ECO:0000313" key="6">
    <source>
        <dbReference type="EMBL" id="EXB44639.1"/>
    </source>
</evidence>
<evidence type="ECO:0000313" key="7">
    <source>
        <dbReference type="Proteomes" id="UP000030645"/>
    </source>
</evidence>
<feature type="compositionally biased region" description="Basic and acidic residues" evidence="5">
    <location>
        <begin position="221"/>
        <end position="230"/>
    </location>
</feature>
<evidence type="ECO:0000256" key="3">
    <source>
        <dbReference type="ARBA" id="ARBA00038295"/>
    </source>
</evidence>
<name>W9QYL8_9ROSA</name>
<dbReference type="STRING" id="981085.W9QYL8"/>
<dbReference type="PANTHER" id="PTHR15111:SF0">
    <property type="entry name" value="UNCONVENTIONAL PREFOLDIN RPB5 INTERACTOR 1"/>
    <property type="match status" value="1"/>
</dbReference>
<dbReference type="InterPro" id="IPR052255">
    <property type="entry name" value="RNA_pol_II_subunit5-mediator"/>
</dbReference>
<dbReference type="GO" id="GO:0003682">
    <property type="term" value="F:chromatin binding"/>
    <property type="evidence" value="ECO:0007669"/>
    <property type="project" value="TreeGrafter"/>
</dbReference>
<evidence type="ECO:0000256" key="2">
    <source>
        <dbReference type="ARBA" id="ARBA00023242"/>
    </source>
</evidence>
<dbReference type="GO" id="GO:0019212">
    <property type="term" value="F:phosphatase inhibitor activity"/>
    <property type="evidence" value="ECO:0007669"/>
    <property type="project" value="TreeGrafter"/>
</dbReference>
<dbReference type="GO" id="GO:0003714">
    <property type="term" value="F:transcription corepressor activity"/>
    <property type="evidence" value="ECO:0007669"/>
    <property type="project" value="TreeGrafter"/>
</dbReference>
<keyword evidence="7" id="KW-1185">Reference proteome</keyword>
<dbReference type="AlphaFoldDB" id="W9QYL8"/>
<feature type="region of interest" description="Disordered" evidence="5">
    <location>
        <begin position="201"/>
        <end position="255"/>
    </location>
</feature>
<dbReference type="GO" id="GO:0005634">
    <property type="term" value="C:nucleus"/>
    <property type="evidence" value="ECO:0007669"/>
    <property type="project" value="UniProtKB-SubCell"/>
</dbReference>
<dbReference type="Gene3D" id="1.10.287.370">
    <property type="match status" value="1"/>
</dbReference>
<dbReference type="GO" id="GO:0009409">
    <property type="term" value="P:response to cold"/>
    <property type="evidence" value="ECO:0007669"/>
    <property type="project" value="UniProtKB-ARBA"/>
</dbReference>